<gene>
    <name evidence="1" type="ORF">EYW47_07100</name>
</gene>
<evidence type="ECO:0000313" key="1">
    <source>
        <dbReference type="EMBL" id="TDG25578.1"/>
    </source>
</evidence>
<name>A0A4R5MEK5_9BURK</name>
<comment type="caution">
    <text evidence="1">The sequence shown here is derived from an EMBL/GenBank/DDBJ whole genome shotgun (WGS) entry which is preliminary data.</text>
</comment>
<keyword evidence="2" id="KW-1185">Reference proteome</keyword>
<reference evidence="1 2" key="1">
    <citation type="submission" date="2019-03" db="EMBL/GenBank/DDBJ databases">
        <title>Paraburkholderia sp. 4M-K11, isolated from subtropical forest soil.</title>
        <authorList>
            <person name="Gao Z.-H."/>
            <person name="Qiu L.-H."/>
        </authorList>
    </citation>
    <scope>NUCLEOTIDE SEQUENCE [LARGE SCALE GENOMIC DNA]</scope>
    <source>
        <strain evidence="1 2">4M-K11</strain>
    </source>
</reference>
<sequence length="158" mass="17644">MLPPRRDLRPMSCAARYSETTSLEFILNLFEFFFTQKSRLIEGSNLNPWSLAGYAVQSFSSHAIFKPHAHAQAPYFDARTASPQLIQPVPNFAVPLRRCSSLHHRTHGLASRAQSATHTCNAVFVTAHALPSRACIDDLFLVLQVVCTHVGELARIRT</sequence>
<organism evidence="1 2">
    <name type="scientific">Paraburkholderia silviterrae</name>
    <dbReference type="NCBI Taxonomy" id="2528715"/>
    <lineage>
        <taxon>Bacteria</taxon>
        <taxon>Pseudomonadati</taxon>
        <taxon>Pseudomonadota</taxon>
        <taxon>Betaproteobacteria</taxon>
        <taxon>Burkholderiales</taxon>
        <taxon>Burkholderiaceae</taxon>
        <taxon>Paraburkholderia</taxon>
    </lineage>
</organism>
<dbReference type="Proteomes" id="UP000295722">
    <property type="component" value="Unassembled WGS sequence"/>
</dbReference>
<dbReference type="EMBL" id="SMRP01000002">
    <property type="protein sequence ID" value="TDG25578.1"/>
    <property type="molecule type" value="Genomic_DNA"/>
</dbReference>
<evidence type="ECO:0000313" key="2">
    <source>
        <dbReference type="Proteomes" id="UP000295722"/>
    </source>
</evidence>
<accession>A0A4R5MEK5</accession>
<proteinExistence type="predicted"/>
<protein>
    <submittedName>
        <fullName evidence="1">Uncharacterized protein</fullName>
    </submittedName>
</protein>
<dbReference type="AlphaFoldDB" id="A0A4R5MEK5"/>
<dbReference type="OrthoDB" id="9024660at2"/>